<dbReference type="InterPro" id="IPR050706">
    <property type="entry name" value="Cyclic-di-GMP_PDE-like"/>
</dbReference>
<dbReference type="InterPro" id="IPR032244">
    <property type="entry name" value="LapD_MoxY_N"/>
</dbReference>
<dbReference type="InterPro" id="IPR001633">
    <property type="entry name" value="EAL_dom"/>
</dbReference>
<comment type="caution">
    <text evidence="5">The sequence shown here is derived from an EMBL/GenBank/DDBJ whole genome shotgun (WGS) entry which is preliminary data.</text>
</comment>
<dbReference type="Pfam" id="PF16448">
    <property type="entry name" value="LapD_MoxY_N"/>
    <property type="match status" value="1"/>
</dbReference>
<accession>A0A4Q9RBM1</accession>
<dbReference type="SMART" id="SM00267">
    <property type="entry name" value="GGDEF"/>
    <property type="match status" value="1"/>
</dbReference>
<dbReference type="Pfam" id="PF00563">
    <property type="entry name" value="EAL"/>
    <property type="match status" value="1"/>
</dbReference>
<dbReference type="GO" id="GO:0007165">
    <property type="term" value="P:signal transduction"/>
    <property type="evidence" value="ECO:0007669"/>
    <property type="project" value="InterPro"/>
</dbReference>
<dbReference type="InterPro" id="IPR029787">
    <property type="entry name" value="Nucleotide_cyclase"/>
</dbReference>
<dbReference type="PROSITE" id="PS50883">
    <property type="entry name" value="EAL"/>
    <property type="match status" value="1"/>
</dbReference>
<evidence type="ECO:0000313" key="6">
    <source>
        <dbReference type="Proteomes" id="UP000292639"/>
    </source>
</evidence>
<dbReference type="SUPFAM" id="SSF141868">
    <property type="entry name" value="EAL domain-like"/>
    <property type="match status" value="1"/>
</dbReference>
<evidence type="ECO:0008006" key="7">
    <source>
        <dbReference type="Google" id="ProtNLM"/>
    </source>
</evidence>
<dbReference type="AlphaFoldDB" id="A0A4Q9RBM1"/>
<protein>
    <recommendedName>
        <fullName evidence="7">GGDEF domain-containing protein</fullName>
    </recommendedName>
</protein>
<dbReference type="InterPro" id="IPR000160">
    <property type="entry name" value="GGDEF_dom"/>
</dbReference>
<sequence>MSLFKQLLVGITLFALLIFTGSFVVGLESSREQLNNQLSSHAQDAATALGVSLTPHIDDPVMIELLLNSIFDSGYYSSIRLIDQRTGQALDERVSNIRQSSVPDWFTGLVRLQPGIGEAVVMRGWEQAARVEVVSHPQFALERLWKGTLGSLLWLLLCSVASLALGAWLLSRQLRPLIYMVEQSLAITRREFISLPDLPSTPEFRRVVEAMNLMVEKLKALFAEEARRTEELRVQAYQDSLTGLANRRAFDMHVQDQLNDTDISDGYLLLVRICDLAGLNQKIGGERTDRLLAALAEQLLQICPSTDDEGGFQAARVRGGEFAMFMPGLLRFEAQTMAEELALAIENLHTIGEAPSTPVAHLGLVPFQHGDSLSALMRLGDQALCDAENQGLGGYSMAQWQHGQVLADDRHVWFERLDQALSGGQVALYLQPTHDARDTSRILHHKVLARLQGATGEPIAAGQFLPWLNRFGWSGRLDRLMLRKVFESLPRSDVPLALNLSTGTLSNLELLKELLQPLPDAGGKLILEVEESQLQASVELEALAGLLAGHGCLLGVQHFGGRFSMIGNLSRLGLAYLKVDGSFIRQIDQEDDKCLFIESLQRAANSIDLPLIAERVETAGELHVLAEMGIHGVTGRLFGEPQPSAVFIGKQA</sequence>
<dbReference type="Gene3D" id="3.30.110.200">
    <property type="match status" value="1"/>
</dbReference>
<dbReference type="Proteomes" id="UP000292639">
    <property type="component" value="Unassembled WGS sequence"/>
</dbReference>
<dbReference type="InterPro" id="IPR035919">
    <property type="entry name" value="EAL_sf"/>
</dbReference>
<evidence type="ECO:0000256" key="1">
    <source>
        <dbReference type="SAM" id="Phobius"/>
    </source>
</evidence>
<dbReference type="EMBL" id="QJUP01000009">
    <property type="protein sequence ID" value="TBU97395.1"/>
    <property type="molecule type" value="Genomic_DNA"/>
</dbReference>
<dbReference type="Gene3D" id="3.30.70.270">
    <property type="match status" value="1"/>
</dbReference>
<dbReference type="RefSeq" id="WP_131185579.1">
    <property type="nucleotide sequence ID" value="NZ_QJUO01000030.1"/>
</dbReference>
<reference evidence="5 6" key="1">
    <citation type="submission" date="2018-06" db="EMBL/GenBank/DDBJ databases">
        <title>Three novel Pseudomonas species isolated from symptomatic oak.</title>
        <authorList>
            <person name="Bueno-Gonzalez V."/>
            <person name="Brady C."/>
        </authorList>
    </citation>
    <scope>NUCLEOTIDE SEQUENCE [LARGE SCALE GENOMIC DNA]</scope>
    <source>
        <strain evidence="5 6">P17C</strain>
    </source>
</reference>
<feature type="domain" description="GGDEF" evidence="4">
    <location>
        <begin position="264"/>
        <end position="400"/>
    </location>
</feature>
<dbReference type="Gene3D" id="3.20.20.450">
    <property type="entry name" value="EAL domain"/>
    <property type="match status" value="1"/>
</dbReference>
<organism evidence="5 6">
    <name type="scientific">Stutzerimonas kirkiae</name>
    <dbReference type="NCBI Taxonomy" id="2211392"/>
    <lineage>
        <taxon>Bacteria</taxon>
        <taxon>Pseudomonadati</taxon>
        <taxon>Pseudomonadota</taxon>
        <taxon>Gammaproteobacteria</taxon>
        <taxon>Pseudomonadales</taxon>
        <taxon>Pseudomonadaceae</taxon>
        <taxon>Stutzerimonas</taxon>
    </lineage>
</organism>
<dbReference type="CDD" id="cd01948">
    <property type="entry name" value="EAL"/>
    <property type="match status" value="1"/>
</dbReference>
<dbReference type="OrthoDB" id="5894408at2"/>
<keyword evidence="1" id="KW-0812">Transmembrane</keyword>
<dbReference type="Pfam" id="PF00990">
    <property type="entry name" value="GGDEF"/>
    <property type="match status" value="1"/>
</dbReference>
<gene>
    <name evidence="5" type="ORF">DNJ96_08855</name>
</gene>
<dbReference type="PROSITE" id="PS50887">
    <property type="entry name" value="GGDEF"/>
    <property type="match status" value="1"/>
</dbReference>
<evidence type="ECO:0000259" key="3">
    <source>
        <dbReference type="PROSITE" id="PS50885"/>
    </source>
</evidence>
<feature type="domain" description="EAL" evidence="2">
    <location>
        <begin position="410"/>
        <end position="652"/>
    </location>
</feature>
<evidence type="ECO:0000259" key="2">
    <source>
        <dbReference type="PROSITE" id="PS50883"/>
    </source>
</evidence>
<dbReference type="InterPro" id="IPR043128">
    <property type="entry name" value="Rev_trsase/Diguanyl_cyclase"/>
</dbReference>
<dbReference type="PANTHER" id="PTHR33121:SF23">
    <property type="entry name" value="CYCLIC DI-GMP PHOSPHODIESTERASE PDEB"/>
    <property type="match status" value="1"/>
</dbReference>
<dbReference type="NCBIfam" id="TIGR00254">
    <property type="entry name" value="GGDEF"/>
    <property type="match status" value="1"/>
</dbReference>
<feature type="transmembrane region" description="Helical" evidence="1">
    <location>
        <begin position="152"/>
        <end position="170"/>
    </location>
</feature>
<dbReference type="GO" id="GO:0071111">
    <property type="term" value="F:cyclic-guanylate-specific phosphodiesterase activity"/>
    <property type="evidence" value="ECO:0007669"/>
    <property type="project" value="InterPro"/>
</dbReference>
<dbReference type="PROSITE" id="PS50885">
    <property type="entry name" value="HAMP"/>
    <property type="match status" value="1"/>
</dbReference>
<name>A0A4Q9RBM1_9GAMM</name>
<feature type="domain" description="HAMP" evidence="3">
    <location>
        <begin position="171"/>
        <end position="223"/>
    </location>
</feature>
<keyword evidence="1" id="KW-1133">Transmembrane helix</keyword>
<dbReference type="SUPFAM" id="SSF55073">
    <property type="entry name" value="Nucleotide cyclase"/>
    <property type="match status" value="1"/>
</dbReference>
<evidence type="ECO:0000259" key="4">
    <source>
        <dbReference type="PROSITE" id="PS50887"/>
    </source>
</evidence>
<keyword evidence="1" id="KW-0472">Membrane</keyword>
<keyword evidence="6" id="KW-1185">Reference proteome</keyword>
<dbReference type="Gene3D" id="6.20.270.20">
    <property type="entry name" value="LapD/MoxY periplasmic domain"/>
    <property type="match status" value="1"/>
</dbReference>
<dbReference type="GO" id="GO:0016020">
    <property type="term" value="C:membrane"/>
    <property type="evidence" value="ECO:0007669"/>
    <property type="project" value="InterPro"/>
</dbReference>
<proteinExistence type="predicted"/>
<dbReference type="InterPro" id="IPR003660">
    <property type="entry name" value="HAMP_dom"/>
</dbReference>
<dbReference type="InterPro" id="IPR042461">
    <property type="entry name" value="LapD_MoxY_peri_C"/>
</dbReference>
<dbReference type="SMART" id="SM00052">
    <property type="entry name" value="EAL"/>
    <property type="match status" value="1"/>
</dbReference>
<evidence type="ECO:0000313" key="5">
    <source>
        <dbReference type="EMBL" id="TBU97395.1"/>
    </source>
</evidence>
<dbReference type="PANTHER" id="PTHR33121">
    <property type="entry name" value="CYCLIC DI-GMP PHOSPHODIESTERASE PDEF"/>
    <property type="match status" value="1"/>
</dbReference>